<gene>
    <name evidence="1" type="primary">ARP6</name>
    <name evidence="1" type="ORF">QJS10_CPA07g00651</name>
</gene>
<reference evidence="1" key="1">
    <citation type="journal article" date="2023" name="Nat. Commun.">
        <title>Diploid and tetraploid genomes of Acorus and the evolution of monocots.</title>
        <authorList>
            <person name="Ma L."/>
            <person name="Liu K.W."/>
            <person name="Li Z."/>
            <person name="Hsiao Y.Y."/>
            <person name="Qi Y."/>
            <person name="Fu T."/>
            <person name="Tang G.D."/>
            <person name="Zhang D."/>
            <person name="Sun W.H."/>
            <person name="Liu D.K."/>
            <person name="Li Y."/>
            <person name="Chen G.Z."/>
            <person name="Liu X.D."/>
            <person name="Liao X.Y."/>
            <person name="Jiang Y.T."/>
            <person name="Yu X."/>
            <person name="Hao Y."/>
            <person name="Huang J."/>
            <person name="Zhao X.W."/>
            <person name="Ke S."/>
            <person name="Chen Y.Y."/>
            <person name="Wu W.L."/>
            <person name="Hsu J.L."/>
            <person name="Lin Y.F."/>
            <person name="Huang M.D."/>
            <person name="Li C.Y."/>
            <person name="Huang L."/>
            <person name="Wang Z.W."/>
            <person name="Zhao X."/>
            <person name="Zhong W.Y."/>
            <person name="Peng D.H."/>
            <person name="Ahmad S."/>
            <person name="Lan S."/>
            <person name="Zhang J.S."/>
            <person name="Tsai W.C."/>
            <person name="Van de Peer Y."/>
            <person name="Liu Z.J."/>
        </authorList>
    </citation>
    <scope>NUCLEOTIDE SEQUENCE</scope>
    <source>
        <strain evidence="1">CP</strain>
    </source>
</reference>
<accession>A0AAV9EH34</accession>
<dbReference type="SUPFAM" id="SSF53067">
    <property type="entry name" value="Actin-like ATPase domain"/>
    <property type="match status" value="1"/>
</dbReference>
<dbReference type="Proteomes" id="UP001180020">
    <property type="component" value="Unassembled WGS sequence"/>
</dbReference>
<keyword evidence="2" id="KW-1185">Reference proteome</keyword>
<dbReference type="EMBL" id="JAUJYO010000007">
    <property type="protein sequence ID" value="KAK1312820.1"/>
    <property type="molecule type" value="Genomic_DNA"/>
</dbReference>
<dbReference type="FunFam" id="3.30.420.40:FF:000058">
    <property type="entry name" value="Putative actin-related protein 5"/>
    <property type="match status" value="1"/>
</dbReference>
<sequence>MDDAQRREERKRSILAENEFSLTNERFLVPEMLFHPADLGMNEAGLAECIIRSVDACHPYLHPVLFESIVLSGGSTLFPRFAERLPILGVWRGGSLLASSPDFEAMCVTKAEYEEYGSTRCRKRFFH</sequence>
<evidence type="ECO:0000313" key="2">
    <source>
        <dbReference type="Proteomes" id="UP001180020"/>
    </source>
</evidence>
<name>A0AAV9EH34_ACOCL</name>
<reference evidence="1" key="2">
    <citation type="submission" date="2023-06" db="EMBL/GenBank/DDBJ databases">
        <authorList>
            <person name="Ma L."/>
            <person name="Liu K.-W."/>
            <person name="Li Z."/>
            <person name="Hsiao Y.-Y."/>
            <person name="Qi Y."/>
            <person name="Fu T."/>
            <person name="Tang G."/>
            <person name="Zhang D."/>
            <person name="Sun W.-H."/>
            <person name="Liu D.-K."/>
            <person name="Li Y."/>
            <person name="Chen G.-Z."/>
            <person name="Liu X.-D."/>
            <person name="Liao X.-Y."/>
            <person name="Jiang Y.-T."/>
            <person name="Yu X."/>
            <person name="Hao Y."/>
            <person name="Huang J."/>
            <person name="Zhao X.-W."/>
            <person name="Ke S."/>
            <person name="Chen Y.-Y."/>
            <person name="Wu W.-L."/>
            <person name="Hsu J.-L."/>
            <person name="Lin Y.-F."/>
            <person name="Huang M.-D."/>
            <person name="Li C.-Y."/>
            <person name="Huang L."/>
            <person name="Wang Z.-W."/>
            <person name="Zhao X."/>
            <person name="Zhong W.-Y."/>
            <person name="Peng D.-H."/>
            <person name="Ahmad S."/>
            <person name="Lan S."/>
            <person name="Zhang J.-S."/>
            <person name="Tsai W.-C."/>
            <person name="Van De Peer Y."/>
            <person name="Liu Z.-J."/>
        </authorList>
    </citation>
    <scope>NUCLEOTIDE SEQUENCE</scope>
    <source>
        <strain evidence="1">CP</strain>
        <tissue evidence="1">Leaves</tissue>
    </source>
</reference>
<evidence type="ECO:0000313" key="1">
    <source>
        <dbReference type="EMBL" id="KAK1312820.1"/>
    </source>
</evidence>
<dbReference type="Pfam" id="PF00022">
    <property type="entry name" value="Actin"/>
    <property type="match status" value="2"/>
</dbReference>
<dbReference type="AlphaFoldDB" id="A0AAV9EH34"/>
<organism evidence="1 2">
    <name type="scientific">Acorus calamus</name>
    <name type="common">Sweet flag</name>
    <dbReference type="NCBI Taxonomy" id="4465"/>
    <lineage>
        <taxon>Eukaryota</taxon>
        <taxon>Viridiplantae</taxon>
        <taxon>Streptophyta</taxon>
        <taxon>Embryophyta</taxon>
        <taxon>Tracheophyta</taxon>
        <taxon>Spermatophyta</taxon>
        <taxon>Magnoliopsida</taxon>
        <taxon>Liliopsida</taxon>
        <taxon>Acoraceae</taxon>
        <taxon>Acorus</taxon>
    </lineage>
</organism>
<dbReference type="Gene3D" id="3.30.420.40">
    <property type="match status" value="2"/>
</dbReference>
<comment type="caution">
    <text evidence="1">The sequence shown here is derived from an EMBL/GenBank/DDBJ whole genome shotgun (WGS) entry which is preliminary data.</text>
</comment>
<protein>
    <submittedName>
        <fullName evidence="1">Actin-related protein 6</fullName>
    </submittedName>
</protein>
<dbReference type="InterPro" id="IPR043129">
    <property type="entry name" value="ATPase_NBD"/>
</dbReference>
<dbReference type="InterPro" id="IPR004000">
    <property type="entry name" value="Actin"/>
</dbReference>
<dbReference type="PANTHER" id="PTHR11937">
    <property type="entry name" value="ACTIN"/>
    <property type="match status" value="1"/>
</dbReference>
<proteinExistence type="predicted"/>